<reference evidence="3" key="1">
    <citation type="submission" date="2023-07" db="EMBL/GenBank/DDBJ databases">
        <title>30 novel species of actinomycetes from the DSMZ collection.</title>
        <authorList>
            <person name="Nouioui I."/>
        </authorList>
    </citation>
    <scope>NUCLEOTIDE SEQUENCE [LARGE SCALE GENOMIC DNA]</scope>
    <source>
        <strain evidence="3">DSM 44399</strain>
    </source>
</reference>
<dbReference type="Proteomes" id="UP001183176">
    <property type="component" value="Unassembled WGS sequence"/>
</dbReference>
<accession>A0ABU2JCL6</accession>
<evidence type="ECO:0000256" key="1">
    <source>
        <dbReference type="SAM" id="Phobius"/>
    </source>
</evidence>
<name>A0ABU2JCL6_9ACTN</name>
<feature type="transmembrane region" description="Helical" evidence="1">
    <location>
        <begin position="32"/>
        <end position="58"/>
    </location>
</feature>
<gene>
    <name evidence="2" type="ORF">RM423_13805</name>
</gene>
<dbReference type="RefSeq" id="WP_311423617.1">
    <property type="nucleotide sequence ID" value="NZ_JAVREH010000018.1"/>
</dbReference>
<keyword evidence="1" id="KW-1133">Transmembrane helix</keyword>
<evidence type="ECO:0008006" key="4">
    <source>
        <dbReference type="Google" id="ProtNLM"/>
    </source>
</evidence>
<evidence type="ECO:0000313" key="2">
    <source>
        <dbReference type="EMBL" id="MDT0262468.1"/>
    </source>
</evidence>
<comment type="caution">
    <text evidence="2">The sequence shown here is derived from an EMBL/GenBank/DDBJ whole genome shotgun (WGS) entry which is preliminary data.</text>
</comment>
<keyword evidence="1" id="KW-0472">Membrane</keyword>
<sequence length="171" mass="17022">MTTTAAARILADNNAFNSNPLAIPGVTNLQTIIGYVCWIATALCLVGLIITGAMMAVSYHRGSNEHVGRLGGVAAGCLVVGAASPIAGAILGFNLFTSTPQAIPGLTGVQTVISYVSWIAAALCLIGLIVAGGMLAVSYQRGNSEHAGRLGGVATGCLIVGGASTIIGALI</sequence>
<proteinExistence type="predicted"/>
<protein>
    <recommendedName>
        <fullName evidence="4">Yip1 domain-containing protein</fullName>
    </recommendedName>
</protein>
<organism evidence="2 3">
    <name type="scientific">Jatrophihabitans lederbergiae</name>
    <dbReference type="NCBI Taxonomy" id="3075547"/>
    <lineage>
        <taxon>Bacteria</taxon>
        <taxon>Bacillati</taxon>
        <taxon>Actinomycetota</taxon>
        <taxon>Actinomycetes</taxon>
        <taxon>Jatrophihabitantales</taxon>
        <taxon>Jatrophihabitantaceae</taxon>
        <taxon>Jatrophihabitans</taxon>
    </lineage>
</organism>
<dbReference type="EMBL" id="JAVREH010000018">
    <property type="protein sequence ID" value="MDT0262468.1"/>
    <property type="molecule type" value="Genomic_DNA"/>
</dbReference>
<evidence type="ECO:0000313" key="3">
    <source>
        <dbReference type="Proteomes" id="UP001183176"/>
    </source>
</evidence>
<keyword evidence="1" id="KW-0812">Transmembrane</keyword>
<keyword evidence="3" id="KW-1185">Reference proteome</keyword>
<feature type="transmembrane region" description="Helical" evidence="1">
    <location>
        <begin position="150"/>
        <end position="170"/>
    </location>
</feature>
<feature type="transmembrane region" description="Helical" evidence="1">
    <location>
        <begin position="70"/>
        <end position="95"/>
    </location>
</feature>
<feature type="transmembrane region" description="Helical" evidence="1">
    <location>
        <begin position="115"/>
        <end position="138"/>
    </location>
</feature>